<keyword evidence="4" id="KW-0238">DNA-binding</keyword>
<feature type="compositionally biased region" description="Low complexity" evidence="6">
    <location>
        <begin position="416"/>
        <end position="425"/>
    </location>
</feature>
<comment type="similarity">
    <text evidence="1">Belongs to the sigma-70 factor family. ECF subfamily.</text>
</comment>
<feature type="domain" description="Putative zinc-finger" evidence="8">
    <location>
        <begin position="200"/>
        <end position="234"/>
    </location>
</feature>
<evidence type="ECO:0000256" key="1">
    <source>
        <dbReference type="ARBA" id="ARBA00010641"/>
    </source>
</evidence>
<evidence type="ECO:0000256" key="3">
    <source>
        <dbReference type="ARBA" id="ARBA00023082"/>
    </source>
</evidence>
<dbReference type="Gene3D" id="1.10.10.1320">
    <property type="entry name" value="Anti-sigma factor, zinc-finger domain"/>
    <property type="match status" value="1"/>
</dbReference>
<keyword evidence="3" id="KW-0731">Sigma factor</keyword>
<comment type="caution">
    <text evidence="9">The sequence shown here is derived from an EMBL/GenBank/DDBJ whole genome shotgun (WGS) entry which is preliminary data.</text>
</comment>
<evidence type="ECO:0000313" key="9">
    <source>
        <dbReference type="EMBL" id="GAA1967353.1"/>
    </source>
</evidence>
<evidence type="ECO:0000259" key="8">
    <source>
        <dbReference type="Pfam" id="PF13490"/>
    </source>
</evidence>
<evidence type="ECO:0000256" key="4">
    <source>
        <dbReference type="ARBA" id="ARBA00023125"/>
    </source>
</evidence>
<evidence type="ECO:0000256" key="6">
    <source>
        <dbReference type="SAM" id="MobiDB-lite"/>
    </source>
</evidence>
<dbReference type="Pfam" id="PF04542">
    <property type="entry name" value="Sigma70_r2"/>
    <property type="match status" value="1"/>
</dbReference>
<dbReference type="Proteomes" id="UP001501116">
    <property type="component" value="Unassembled WGS sequence"/>
</dbReference>
<dbReference type="SUPFAM" id="SSF88946">
    <property type="entry name" value="Sigma2 domain of RNA polymerase sigma factors"/>
    <property type="match status" value="1"/>
</dbReference>
<feature type="compositionally biased region" description="Basic and acidic residues" evidence="6">
    <location>
        <begin position="375"/>
        <end position="389"/>
    </location>
</feature>
<evidence type="ECO:0000256" key="2">
    <source>
        <dbReference type="ARBA" id="ARBA00023015"/>
    </source>
</evidence>
<feature type="compositionally biased region" description="Low complexity" evidence="6">
    <location>
        <begin position="499"/>
        <end position="515"/>
    </location>
</feature>
<organism evidence="9 10">
    <name type="scientific">Amycolatopsis minnesotensis</name>
    <dbReference type="NCBI Taxonomy" id="337894"/>
    <lineage>
        <taxon>Bacteria</taxon>
        <taxon>Bacillati</taxon>
        <taxon>Actinomycetota</taxon>
        <taxon>Actinomycetes</taxon>
        <taxon>Pseudonocardiales</taxon>
        <taxon>Pseudonocardiaceae</taxon>
        <taxon>Amycolatopsis</taxon>
    </lineage>
</organism>
<keyword evidence="10" id="KW-1185">Reference proteome</keyword>
<dbReference type="InterPro" id="IPR027383">
    <property type="entry name" value="Znf_put"/>
</dbReference>
<dbReference type="InterPro" id="IPR007627">
    <property type="entry name" value="RNA_pol_sigma70_r2"/>
</dbReference>
<dbReference type="Pfam" id="PF13490">
    <property type="entry name" value="zf-HC2"/>
    <property type="match status" value="1"/>
</dbReference>
<dbReference type="RefSeq" id="WP_344422015.1">
    <property type="nucleotide sequence ID" value="NZ_BAAANN010000017.1"/>
</dbReference>
<evidence type="ECO:0000256" key="5">
    <source>
        <dbReference type="ARBA" id="ARBA00023163"/>
    </source>
</evidence>
<dbReference type="InterPro" id="IPR039425">
    <property type="entry name" value="RNA_pol_sigma-70-like"/>
</dbReference>
<dbReference type="Gene3D" id="1.10.1740.10">
    <property type="match status" value="1"/>
</dbReference>
<dbReference type="PANTHER" id="PTHR43133:SF8">
    <property type="entry name" value="RNA POLYMERASE SIGMA FACTOR HI_1459-RELATED"/>
    <property type="match status" value="1"/>
</dbReference>
<gene>
    <name evidence="9" type="ORF">GCM10009754_45020</name>
</gene>
<dbReference type="EMBL" id="BAAANN010000017">
    <property type="protein sequence ID" value="GAA1967353.1"/>
    <property type="molecule type" value="Genomic_DNA"/>
</dbReference>
<keyword evidence="5" id="KW-0804">Transcription</keyword>
<reference evidence="10" key="1">
    <citation type="journal article" date="2019" name="Int. J. Syst. Evol. Microbiol.">
        <title>The Global Catalogue of Microorganisms (GCM) 10K type strain sequencing project: providing services to taxonomists for standard genome sequencing and annotation.</title>
        <authorList>
            <consortium name="The Broad Institute Genomics Platform"/>
            <consortium name="The Broad Institute Genome Sequencing Center for Infectious Disease"/>
            <person name="Wu L."/>
            <person name="Ma J."/>
        </authorList>
    </citation>
    <scope>NUCLEOTIDE SEQUENCE [LARGE SCALE GENOMIC DNA]</scope>
    <source>
        <strain evidence="10">JCM 14545</strain>
    </source>
</reference>
<keyword evidence="2" id="KW-0805">Transcription regulation</keyword>
<feature type="compositionally biased region" description="Pro residues" evidence="6">
    <location>
        <begin position="339"/>
        <end position="354"/>
    </location>
</feature>
<accession>A0ABP5CQJ9</accession>
<dbReference type="NCBIfam" id="TIGR02937">
    <property type="entry name" value="sigma70-ECF"/>
    <property type="match status" value="1"/>
</dbReference>
<evidence type="ECO:0000259" key="7">
    <source>
        <dbReference type="Pfam" id="PF04542"/>
    </source>
</evidence>
<dbReference type="PANTHER" id="PTHR43133">
    <property type="entry name" value="RNA POLYMERASE ECF-TYPE SIGMA FACTO"/>
    <property type="match status" value="1"/>
</dbReference>
<name>A0ABP5CQJ9_9PSEU</name>
<feature type="compositionally biased region" description="Polar residues" evidence="6">
    <location>
        <begin position="438"/>
        <end position="449"/>
    </location>
</feature>
<protein>
    <submittedName>
        <fullName evidence="9">Sigma-70 family RNA polymerase sigma factor</fullName>
    </submittedName>
</protein>
<feature type="compositionally biased region" description="Gly residues" evidence="6">
    <location>
        <begin position="488"/>
        <end position="498"/>
    </location>
</feature>
<dbReference type="InterPro" id="IPR013324">
    <property type="entry name" value="RNA_pol_sigma_r3/r4-like"/>
</dbReference>
<feature type="region of interest" description="Disordered" evidence="6">
    <location>
        <begin position="369"/>
        <end position="515"/>
    </location>
</feature>
<dbReference type="InterPro" id="IPR041916">
    <property type="entry name" value="Anti_sigma_zinc_sf"/>
</dbReference>
<dbReference type="InterPro" id="IPR014284">
    <property type="entry name" value="RNA_pol_sigma-70_dom"/>
</dbReference>
<feature type="domain" description="RNA polymerase sigma-70 region 2" evidence="7">
    <location>
        <begin position="35"/>
        <end position="93"/>
    </location>
</feature>
<sequence>MTEQATVPQYALTGQDELALLRRLRSGEDAAFGELFELHAAAVRRLALGLAADRSEAEDITAETFFRVLQALRRGAGPRDHIRAYLLTVARRVSWEWHGARRDVPVTDDELTTRAGADADTNSRTDERNLITTAFTSLPERWRTVLWQTEVEGEQPAVVAPHFGLSANATAALARRARLGLRAAYLQAHLAVDRTADVGCRAVTEKLGGYTAGSVTGSEARKIRKHLMGCASCRSMHAELRDVCSSLRAHAGVLVLLVPASGLVLGAAGSAGSGGAGVGFAAAVKGFLVGSKIQVGVALASTAAVGALGVAGGPVLFDPHGPHQLAQPDQGVQLLQIAPPGPGPGQLPVPPPVPRRGGAAVIDFVAPAAAGPAPGRDHPATPPGEHRQLPSEAVVGTGPQLPGVQKPGAPPPPSSPASSRTGTPRIDPGTGDPEPTGDVSTPRITTDPSLSPDPVESTKPKKTTRPHPRQTSSPAGGTDGGLPRAGAGTDGGATGGTCSGTSAASRSSSSADSSG</sequence>
<proteinExistence type="inferred from homology"/>
<feature type="region of interest" description="Disordered" evidence="6">
    <location>
        <begin position="334"/>
        <end position="357"/>
    </location>
</feature>
<dbReference type="SUPFAM" id="SSF88659">
    <property type="entry name" value="Sigma3 and sigma4 domains of RNA polymerase sigma factors"/>
    <property type="match status" value="1"/>
</dbReference>
<evidence type="ECO:0000313" key="10">
    <source>
        <dbReference type="Proteomes" id="UP001501116"/>
    </source>
</evidence>
<dbReference type="InterPro" id="IPR013325">
    <property type="entry name" value="RNA_pol_sigma_r2"/>
</dbReference>